<proteinExistence type="predicted"/>
<protein>
    <submittedName>
        <fullName evidence="2">Carboxymethylenebutenolidase</fullName>
    </submittedName>
</protein>
<dbReference type="EMBL" id="LT629779">
    <property type="protein sequence ID" value="SDS96763.1"/>
    <property type="molecule type" value="Genomic_DNA"/>
</dbReference>
<dbReference type="InterPro" id="IPR029058">
    <property type="entry name" value="AB_hydrolase_fold"/>
</dbReference>
<sequence>MTIGNAETSVQAYVSEPPAGRFQEKPKGGLLLISEIWGMVDHIKDVADRFAAEGYLVLAPDLLTDIGMTPDVAAEVLRGLADPDPEQRSKVQPRLREITSPLHSPQFADKAVAALRACFDHLEGVPALAGRVAVAGFCFGGTYSFTLATKEPRLRAAVPFYGTCDFSEEELGRINCPVLAFYGEEDKALVDKLPLVKARMSGAGVDFESVVYPGTGHAFFNDSTPIRYDADAATDSWKRTLAFLEQSLDR</sequence>
<dbReference type="PANTHER" id="PTHR46623">
    <property type="entry name" value="CARBOXYMETHYLENEBUTENOLIDASE-RELATED"/>
    <property type="match status" value="1"/>
</dbReference>
<dbReference type="PANTHER" id="PTHR46623:SF6">
    <property type="entry name" value="ALPHA_BETA-HYDROLASES SUPERFAMILY PROTEIN"/>
    <property type="match status" value="1"/>
</dbReference>
<organism evidence="2 3">
    <name type="scientific">Pseudarthrobacter equi</name>
    <dbReference type="NCBI Taxonomy" id="728066"/>
    <lineage>
        <taxon>Bacteria</taxon>
        <taxon>Bacillati</taxon>
        <taxon>Actinomycetota</taxon>
        <taxon>Actinomycetes</taxon>
        <taxon>Micrococcales</taxon>
        <taxon>Micrococcaceae</taxon>
        <taxon>Pseudarthrobacter</taxon>
    </lineage>
</organism>
<evidence type="ECO:0000313" key="2">
    <source>
        <dbReference type="EMBL" id="SDS96763.1"/>
    </source>
</evidence>
<gene>
    <name evidence="2" type="ORF">SAMN04489743_1336</name>
</gene>
<dbReference type="SUPFAM" id="SSF53474">
    <property type="entry name" value="alpha/beta-Hydrolases"/>
    <property type="match status" value="1"/>
</dbReference>
<dbReference type="GO" id="GO:0016787">
    <property type="term" value="F:hydrolase activity"/>
    <property type="evidence" value="ECO:0007669"/>
    <property type="project" value="InterPro"/>
</dbReference>
<dbReference type="InterPro" id="IPR002925">
    <property type="entry name" value="Dienelactn_hydro"/>
</dbReference>
<dbReference type="Proteomes" id="UP000198751">
    <property type="component" value="Chromosome I"/>
</dbReference>
<keyword evidence="3" id="KW-1185">Reference proteome</keyword>
<evidence type="ECO:0000313" key="3">
    <source>
        <dbReference type="Proteomes" id="UP000198751"/>
    </source>
</evidence>
<feature type="domain" description="Dienelactone hydrolase" evidence="1">
    <location>
        <begin position="20"/>
        <end position="247"/>
    </location>
</feature>
<name>A0A1H1WI23_9MICC</name>
<dbReference type="InterPro" id="IPR051049">
    <property type="entry name" value="Dienelactone_hydrolase-like"/>
</dbReference>
<evidence type="ECO:0000259" key="1">
    <source>
        <dbReference type="Pfam" id="PF01738"/>
    </source>
</evidence>
<reference evidence="3" key="1">
    <citation type="submission" date="2016-10" db="EMBL/GenBank/DDBJ databases">
        <authorList>
            <person name="Varghese N."/>
            <person name="Submissions S."/>
        </authorList>
    </citation>
    <scope>NUCLEOTIDE SEQUENCE [LARGE SCALE GENOMIC DNA]</scope>
    <source>
        <strain evidence="3">IMMIB L-1606</strain>
    </source>
</reference>
<dbReference type="Gene3D" id="3.40.50.1820">
    <property type="entry name" value="alpha/beta hydrolase"/>
    <property type="match status" value="1"/>
</dbReference>
<dbReference type="OrthoDB" id="3208682at2"/>
<accession>A0A1H1WI23</accession>
<dbReference type="Pfam" id="PF01738">
    <property type="entry name" value="DLH"/>
    <property type="match status" value="1"/>
</dbReference>
<dbReference type="AlphaFoldDB" id="A0A1H1WI23"/>